<protein>
    <recommendedName>
        <fullName evidence="3">SH3 domain-containing protein</fullName>
    </recommendedName>
</protein>
<dbReference type="GO" id="GO:0007264">
    <property type="term" value="P:small GTPase-mediated signal transduction"/>
    <property type="evidence" value="ECO:0007669"/>
    <property type="project" value="InterPro"/>
</dbReference>
<evidence type="ECO:0000313" key="5">
    <source>
        <dbReference type="Proteomes" id="UP001153709"/>
    </source>
</evidence>
<dbReference type="SMART" id="SM00326">
    <property type="entry name" value="SH3"/>
    <property type="match status" value="1"/>
</dbReference>
<dbReference type="AlphaFoldDB" id="A0A9N9TB14"/>
<reference evidence="4" key="1">
    <citation type="submission" date="2022-01" db="EMBL/GenBank/DDBJ databases">
        <authorList>
            <person name="King R."/>
        </authorList>
    </citation>
    <scope>NUCLEOTIDE SEQUENCE</scope>
</reference>
<dbReference type="InterPro" id="IPR026791">
    <property type="entry name" value="DOCK"/>
</dbReference>
<dbReference type="Gene3D" id="2.30.30.40">
    <property type="entry name" value="SH3 Domains"/>
    <property type="match status" value="1"/>
</dbReference>
<dbReference type="GO" id="GO:0005737">
    <property type="term" value="C:cytoplasm"/>
    <property type="evidence" value="ECO:0007669"/>
    <property type="project" value="TreeGrafter"/>
</dbReference>
<proteinExistence type="predicted"/>
<dbReference type="PANTHER" id="PTHR45653:SF12">
    <property type="entry name" value="SPONGE, ISOFORM E"/>
    <property type="match status" value="1"/>
</dbReference>
<dbReference type="Pfam" id="PF16172">
    <property type="entry name" value="DOCK_N"/>
    <property type="match status" value="1"/>
</dbReference>
<dbReference type="GO" id="GO:0031267">
    <property type="term" value="F:small GTPase binding"/>
    <property type="evidence" value="ECO:0007669"/>
    <property type="project" value="TreeGrafter"/>
</dbReference>
<dbReference type="InterPro" id="IPR036028">
    <property type="entry name" value="SH3-like_dom_sf"/>
</dbReference>
<keyword evidence="5" id="KW-1185">Reference proteome</keyword>
<dbReference type="InterPro" id="IPR042455">
    <property type="entry name" value="DOCK_N_sub1"/>
</dbReference>
<dbReference type="Gene3D" id="1.20.1270.350">
    <property type="entry name" value="Dedicator of cytokinesis N-terminal subdomain"/>
    <property type="match status" value="1"/>
</dbReference>
<evidence type="ECO:0000313" key="4">
    <source>
        <dbReference type="EMBL" id="CAG9839284.1"/>
    </source>
</evidence>
<dbReference type="SUPFAM" id="SSF50044">
    <property type="entry name" value="SH3-domain"/>
    <property type="match status" value="1"/>
</dbReference>
<evidence type="ECO:0000259" key="3">
    <source>
        <dbReference type="PROSITE" id="PS50002"/>
    </source>
</evidence>
<evidence type="ECO:0000256" key="1">
    <source>
        <dbReference type="ARBA" id="ARBA00022443"/>
    </source>
</evidence>
<dbReference type="InterPro" id="IPR032376">
    <property type="entry name" value="DOCK_N"/>
</dbReference>
<dbReference type="CDD" id="cd11872">
    <property type="entry name" value="SH3_DOCK_AB"/>
    <property type="match status" value="1"/>
</dbReference>
<dbReference type="GO" id="GO:0005886">
    <property type="term" value="C:plasma membrane"/>
    <property type="evidence" value="ECO:0007669"/>
    <property type="project" value="TreeGrafter"/>
</dbReference>
<feature type="domain" description="SH3" evidence="3">
    <location>
        <begin position="3"/>
        <end position="64"/>
    </location>
</feature>
<gene>
    <name evidence="4" type="ORF">DIABBA_LOCUS12062</name>
</gene>
<accession>A0A9N9TB14</accession>
<evidence type="ECO:0000256" key="2">
    <source>
        <dbReference type="PROSITE-ProRule" id="PRU00192"/>
    </source>
</evidence>
<dbReference type="EMBL" id="OU898283">
    <property type="protein sequence ID" value="CAG9839284.1"/>
    <property type="molecule type" value="Genomic_DNA"/>
</dbReference>
<dbReference type="Proteomes" id="UP001153709">
    <property type="component" value="Chromosome 8"/>
</dbReference>
<organism evidence="4 5">
    <name type="scientific">Diabrotica balteata</name>
    <name type="common">Banded cucumber beetle</name>
    <dbReference type="NCBI Taxonomy" id="107213"/>
    <lineage>
        <taxon>Eukaryota</taxon>
        <taxon>Metazoa</taxon>
        <taxon>Ecdysozoa</taxon>
        <taxon>Arthropoda</taxon>
        <taxon>Hexapoda</taxon>
        <taxon>Insecta</taxon>
        <taxon>Pterygota</taxon>
        <taxon>Neoptera</taxon>
        <taxon>Endopterygota</taxon>
        <taxon>Coleoptera</taxon>
        <taxon>Polyphaga</taxon>
        <taxon>Cucujiformia</taxon>
        <taxon>Chrysomeloidea</taxon>
        <taxon>Chrysomelidae</taxon>
        <taxon>Galerucinae</taxon>
        <taxon>Diabroticina</taxon>
        <taxon>Diabroticites</taxon>
        <taxon>Diabrotica</taxon>
    </lineage>
</organism>
<dbReference type="InterPro" id="IPR001452">
    <property type="entry name" value="SH3_domain"/>
</dbReference>
<dbReference type="OrthoDB" id="18896at2759"/>
<dbReference type="Pfam" id="PF07653">
    <property type="entry name" value="SH3_2"/>
    <property type="match status" value="1"/>
</dbReference>
<dbReference type="PANTHER" id="PTHR45653">
    <property type="entry name" value="DEDICATOR OF CYTOKINESIS"/>
    <property type="match status" value="1"/>
</dbReference>
<sequence>MGYEILSRKAIYNWKGDTKFGLSLEIGDTVQILEECQGWYRGFSSKNRAHKGIFPQSYIYLKPCKVDNEGLFESVVPLEDPIVREVTLVLREWGRIWKGIFVDRNHYKFETVGKVMRDLLEWRRQLVLGTLTHDQTTDLKLKIIQKIDWGNRTYLCKALNFAQRTETF</sequence>
<name>A0A9N9TB14_DIABA</name>
<dbReference type="GO" id="GO:0005085">
    <property type="term" value="F:guanyl-nucleotide exchange factor activity"/>
    <property type="evidence" value="ECO:0007669"/>
    <property type="project" value="InterPro"/>
</dbReference>
<dbReference type="PROSITE" id="PS50002">
    <property type="entry name" value="SH3"/>
    <property type="match status" value="1"/>
</dbReference>
<keyword evidence="1 2" id="KW-0728">SH3 domain</keyword>